<sequence>MSEEIEIEFKNLLTEKEYQTLLYSFNATENELFTQINSYFDTPDWDLKKLHAGLRIRLLPDSAELTLKTPFENHLLETTDSLSLMEAEKLISDGKIKADGAVGAKLKSLNISPERLRLLGTLKTTRFERQTSQGLFVLDKSYYGNEVDYELEFEVPDHSIGKIHFDNFLEKHQIPLRPAKNKIARMIDATFKK</sequence>
<dbReference type="InterPro" id="IPR033469">
    <property type="entry name" value="CYTH-like_dom_sf"/>
</dbReference>
<protein>
    <submittedName>
        <fullName evidence="2">CYTH domain-containing protein</fullName>
    </submittedName>
</protein>
<dbReference type="InterPro" id="IPR009195">
    <property type="entry name" value="Uncharacterised_YjbK"/>
</dbReference>
<proteinExistence type="predicted"/>
<dbReference type="SMART" id="SM01118">
    <property type="entry name" value="CYTH"/>
    <property type="match status" value="1"/>
</dbReference>
<dbReference type="InterPro" id="IPR023577">
    <property type="entry name" value="CYTH_domain"/>
</dbReference>
<dbReference type="EMBL" id="JAVBVO010000003">
    <property type="protein sequence ID" value="MDZ5758519.1"/>
    <property type="molecule type" value="Genomic_DNA"/>
</dbReference>
<feature type="domain" description="CYTH" evidence="1">
    <location>
        <begin position="4"/>
        <end position="193"/>
    </location>
</feature>
<name>A0AAW9K2I7_CARML</name>
<dbReference type="Pfam" id="PF01928">
    <property type="entry name" value="CYTH"/>
    <property type="match status" value="1"/>
</dbReference>
<evidence type="ECO:0000259" key="1">
    <source>
        <dbReference type="PROSITE" id="PS51707"/>
    </source>
</evidence>
<gene>
    <name evidence="2" type="ORF">RAK27_07555</name>
</gene>
<dbReference type="SUPFAM" id="SSF55154">
    <property type="entry name" value="CYTH-like phosphatases"/>
    <property type="match status" value="1"/>
</dbReference>
<organism evidence="2 3">
    <name type="scientific">Carnobacterium maltaromaticum</name>
    <name type="common">Carnobacterium piscicola</name>
    <dbReference type="NCBI Taxonomy" id="2751"/>
    <lineage>
        <taxon>Bacteria</taxon>
        <taxon>Bacillati</taxon>
        <taxon>Bacillota</taxon>
        <taxon>Bacilli</taxon>
        <taxon>Lactobacillales</taxon>
        <taxon>Carnobacteriaceae</taxon>
        <taxon>Carnobacterium</taxon>
    </lineage>
</organism>
<dbReference type="PROSITE" id="PS51707">
    <property type="entry name" value="CYTH"/>
    <property type="match status" value="1"/>
</dbReference>
<dbReference type="Gene3D" id="2.40.320.10">
    <property type="entry name" value="Hypothetical Protein Pfu-838710-001"/>
    <property type="match status" value="1"/>
</dbReference>
<dbReference type="PIRSF" id="PIRSF012526">
    <property type="entry name" value="CYTH_UCP012526"/>
    <property type="match status" value="1"/>
</dbReference>
<dbReference type="RefSeq" id="WP_322808795.1">
    <property type="nucleotide sequence ID" value="NZ_JAVBVO010000003.1"/>
</dbReference>
<evidence type="ECO:0000313" key="3">
    <source>
        <dbReference type="Proteomes" id="UP001290462"/>
    </source>
</evidence>
<dbReference type="Proteomes" id="UP001290462">
    <property type="component" value="Unassembled WGS sequence"/>
</dbReference>
<dbReference type="AlphaFoldDB" id="A0AAW9K2I7"/>
<reference evidence="2" key="1">
    <citation type="submission" date="2023-08" db="EMBL/GenBank/DDBJ databases">
        <title>Genomic characterization of piscicolin 126 produced by Carnobacterium maltaromaticum CM22 strain isolated from salmon (Salmo salar).</title>
        <authorList>
            <person name="Gonzalez-Gragera E."/>
            <person name="Garcia-Lopez J.D."/>
            <person name="Teso-Perez C."/>
            <person name="Gimenez-Hernandez I."/>
            <person name="Peralta-Sanchez J.M."/>
            <person name="Valdivia E."/>
            <person name="Montalban-Lopez M."/>
            <person name="Martin-Platero A.M."/>
            <person name="Banos A."/>
            <person name="Martinez-Bueno M."/>
        </authorList>
    </citation>
    <scope>NUCLEOTIDE SEQUENCE</scope>
    <source>
        <strain evidence="2">CM22</strain>
    </source>
</reference>
<comment type="caution">
    <text evidence="2">The sequence shown here is derived from an EMBL/GenBank/DDBJ whole genome shotgun (WGS) entry which is preliminary data.</text>
</comment>
<evidence type="ECO:0000313" key="2">
    <source>
        <dbReference type="EMBL" id="MDZ5758519.1"/>
    </source>
</evidence>
<accession>A0AAW9K2I7</accession>
<dbReference type="CDD" id="cd07762">
    <property type="entry name" value="CYTH-like_Pase_1"/>
    <property type="match status" value="1"/>
</dbReference>